<dbReference type="EMBL" id="MFJF01000013">
    <property type="protein sequence ID" value="OGG06933.1"/>
    <property type="molecule type" value="Genomic_DNA"/>
</dbReference>
<gene>
    <name evidence="2" type="ORF">A2777_03710</name>
</gene>
<protein>
    <submittedName>
        <fullName evidence="2">Uncharacterized protein</fullName>
    </submittedName>
</protein>
<accession>A0A1F5Z3J2</accession>
<reference evidence="2 3" key="1">
    <citation type="journal article" date="2016" name="Nat. Commun.">
        <title>Thousands of microbial genomes shed light on interconnected biogeochemical processes in an aquifer system.</title>
        <authorList>
            <person name="Anantharaman K."/>
            <person name="Brown C.T."/>
            <person name="Hug L.A."/>
            <person name="Sharon I."/>
            <person name="Castelle C.J."/>
            <person name="Probst A.J."/>
            <person name="Thomas B.C."/>
            <person name="Singh A."/>
            <person name="Wilkins M.J."/>
            <person name="Karaoz U."/>
            <person name="Brodie E.L."/>
            <person name="Williams K.H."/>
            <person name="Hubbard S.S."/>
            <person name="Banfield J.F."/>
        </authorList>
    </citation>
    <scope>NUCLEOTIDE SEQUENCE [LARGE SCALE GENOMIC DNA]</scope>
</reference>
<feature type="transmembrane region" description="Helical" evidence="1">
    <location>
        <begin position="21"/>
        <end position="41"/>
    </location>
</feature>
<organism evidence="2 3">
    <name type="scientific">Candidatus Gottesmanbacteria bacterium RIFCSPHIGHO2_01_FULL_40_15</name>
    <dbReference type="NCBI Taxonomy" id="1798376"/>
    <lineage>
        <taxon>Bacteria</taxon>
        <taxon>Candidatus Gottesmaniibacteriota</taxon>
    </lineage>
</organism>
<evidence type="ECO:0000313" key="3">
    <source>
        <dbReference type="Proteomes" id="UP000177354"/>
    </source>
</evidence>
<evidence type="ECO:0000313" key="2">
    <source>
        <dbReference type="EMBL" id="OGG06933.1"/>
    </source>
</evidence>
<dbReference type="Proteomes" id="UP000177354">
    <property type="component" value="Unassembled WGS sequence"/>
</dbReference>
<name>A0A1F5Z3J2_9BACT</name>
<evidence type="ECO:0000256" key="1">
    <source>
        <dbReference type="SAM" id="Phobius"/>
    </source>
</evidence>
<keyword evidence="1" id="KW-0812">Transmembrane</keyword>
<comment type="caution">
    <text evidence="2">The sequence shown here is derived from an EMBL/GenBank/DDBJ whole genome shotgun (WGS) entry which is preliminary data.</text>
</comment>
<keyword evidence="1" id="KW-0472">Membrane</keyword>
<keyword evidence="1" id="KW-1133">Transmembrane helix</keyword>
<proteinExistence type="predicted"/>
<sequence length="249" mass="28556">MKEKQTEKNKQILKLIKKYEFLVSSVTVIVFVLFLTVKLLIPNITKAREIYRDGNRLRERLTRLQRKERTLSSIDGKLFQDNFVKLNYVIPASRDYVLLFTTLDQLQQKLGISISRTDFQLGAISSVSALTKKDPGTNSYLVPLSLEVIGTPDQLQNFLLSLSDLSGRLITTGQIRLEILDFGLIRAVIDGNTYFNPLPESIGKIDSQLPEYNQTYKELFDRILEKQFPIEAIEEIQKEVPVGKENLFL</sequence>
<dbReference type="AlphaFoldDB" id="A0A1F5Z3J2"/>